<keyword evidence="3" id="KW-1185">Reference proteome</keyword>
<dbReference type="Proteomes" id="UP000198238">
    <property type="component" value="Chromosome"/>
</dbReference>
<proteinExistence type="predicted"/>
<evidence type="ECO:0008006" key="4">
    <source>
        <dbReference type="Google" id="ProtNLM"/>
    </source>
</evidence>
<feature type="transmembrane region" description="Helical" evidence="1">
    <location>
        <begin position="12"/>
        <end position="32"/>
    </location>
</feature>
<dbReference type="NCBIfam" id="TIGR03949">
    <property type="entry name" value="bact_IIb_cerein"/>
    <property type="match status" value="1"/>
</dbReference>
<protein>
    <recommendedName>
        <fullName evidence="4">Class IIb bacteriocin, lactobin A/cerein 7B family</fullName>
    </recommendedName>
</protein>
<dbReference type="EMBL" id="CP022278">
    <property type="protein sequence ID" value="ASK26778.1"/>
    <property type="molecule type" value="Genomic_DNA"/>
</dbReference>
<gene>
    <name evidence="2" type="ORF">BG910_02610</name>
</gene>
<keyword evidence="1" id="KW-0812">Transmembrane</keyword>
<organism evidence="2 3">
    <name type="scientific">Neisseria chenwenguii</name>
    <dbReference type="NCBI Taxonomy" id="1853278"/>
    <lineage>
        <taxon>Bacteria</taxon>
        <taxon>Pseudomonadati</taxon>
        <taxon>Pseudomonadota</taxon>
        <taxon>Betaproteobacteria</taxon>
        <taxon>Neisseriales</taxon>
        <taxon>Neisseriaceae</taxon>
        <taxon>Neisseria</taxon>
    </lineage>
</organism>
<dbReference type="RefSeq" id="WP_089035499.1">
    <property type="nucleotide sequence ID" value="NZ_CP022278.1"/>
</dbReference>
<name>A0A220S062_9NEIS</name>
<keyword evidence="1" id="KW-0472">Membrane</keyword>
<evidence type="ECO:0000313" key="3">
    <source>
        <dbReference type="Proteomes" id="UP000198238"/>
    </source>
</evidence>
<evidence type="ECO:0000256" key="1">
    <source>
        <dbReference type="SAM" id="Phobius"/>
    </source>
</evidence>
<dbReference type="InterPro" id="IPR010133">
    <property type="entry name" value="Bacteriocin_signal_seq"/>
</dbReference>
<dbReference type="AlphaFoldDB" id="A0A220S062"/>
<evidence type="ECO:0000313" key="2">
    <source>
        <dbReference type="EMBL" id="ASK26778.1"/>
    </source>
</evidence>
<accession>A0A220S062</accession>
<reference evidence="2 3" key="1">
    <citation type="submission" date="2017-06" db="EMBL/GenBank/DDBJ databases">
        <title>Neisseria chenwenguii sp. nov., isolated from the intestinal contents of Tibetan Plateau Pika in Yushu, Qinghai Province, China.</title>
        <authorList>
            <person name="Zhang G."/>
        </authorList>
    </citation>
    <scope>NUCLEOTIDE SEQUENCE [LARGE SCALE GENOMIC DNA]</scope>
    <source>
        <strain evidence="2 3">10023</strain>
    </source>
</reference>
<sequence>MKELNQFELENVSGGIAPLVALGAGAAILGIADGVWSFGKGVVQGWND</sequence>
<dbReference type="InterPro" id="IPR023991">
    <property type="entry name" value="Bacteriocin_IIb_lactobn/cerein"/>
</dbReference>
<dbReference type="KEGG" id="nei:BG910_02610"/>
<dbReference type="NCBIfam" id="TIGR01847">
    <property type="entry name" value="bacteriocin_sig"/>
    <property type="match status" value="1"/>
</dbReference>
<keyword evidence="1" id="KW-1133">Transmembrane helix</keyword>